<reference evidence="1 2" key="1">
    <citation type="submission" date="2011-02" db="EMBL/GenBank/DDBJ databases">
        <title>The Genome Sequence of Sphaeroforma arctica JP610.</title>
        <authorList>
            <consortium name="The Broad Institute Genome Sequencing Platform"/>
            <person name="Russ C."/>
            <person name="Cuomo C."/>
            <person name="Young S.K."/>
            <person name="Zeng Q."/>
            <person name="Gargeya S."/>
            <person name="Alvarado L."/>
            <person name="Berlin A."/>
            <person name="Chapman S.B."/>
            <person name="Chen Z."/>
            <person name="Freedman E."/>
            <person name="Gellesch M."/>
            <person name="Goldberg J."/>
            <person name="Griggs A."/>
            <person name="Gujja S."/>
            <person name="Heilman E."/>
            <person name="Heiman D."/>
            <person name="Howarth C."/>
            <person name="Mehta T."/>
            <person name="Neiman D."/>
            <person name="Pearson M."/>
            <person name="Roberts A."/>
            <person name="Saif S."/>
            <person name="Shea T."/>
            <person name="Shenoy N."/>
            <person name="Sisk P."/>
            <person name="Stolte C."/>
            <person name="Sykes S."/>
            <person name="White J."/>
            <person name="Yandava C."/>
            <person name="Burger G."/>
            <person name="Gray M.W."/>
            <person name="Holland P.W.H."/>
            <person name="King N."/>
            <person name="Lang F.B.F."/>
            <person name="Roger A.J."/>
            <person name="Ruiz-Trillo I."/>
            <person name="Haas B."/>
            <person name="Nusbaum C."/>
            <person name="Birren B."/>
        </authorList>
    </citation>
    <scope>NUCLEOTIDE SEQUENCE [LARGE SCALE GENOMIC DNA]</scope>
    <source>
        <strain evidence="1 2">JP610</strain>
    </source>
</reference>
<organism evidence="1 2">
    <name type="scientific">Sphaeroforma arctica JP610</name>
    <dbReference type="NCBI Taxonomy" id="667725"/>
    <lineage>
        <taxon>Eukaryota</taxon>
        <taxon>Ichthyosporea</taxon>
        <taxon>Ichthyophonida</taxon>
        <taxon>Sphaeroforma</taxon>
    </lineage>
</organism>
<evidence type="ECO:0000313" key="1">
    <source>
        <dbReference type="EMBL" id="KNC73821.1"/>
    </source>
</evidence>
<name>A0A0L0FBE1_9EUKA</name>
<dbReference type="OrthoDB" id="509821at2759"/>
<dbReference type="AlphaFoldDB" id="A0A0L0FBE1"/>
<protein>
    <submittedName>
        <fullName evidence="1">Uncharacterized protein</fullName>
    </submittedName>
</protein>
<keyword evidence="2" id="KW-1185">Reference proteome</keyword>
<dbReference type="GO" id="GO:0016020">
    <property type="term" value="C:membrane"/>
    <property type="evidence" value="ECO:0007669"/>
    <property type="project" value="TreeGrafter"/>
</dbReference>
<proteinExistence type="predicted"/>
<accession>A0A0L0FBE1</accession>
<dbReference type="eggNOG" id="KOG4670">
    <property type="taxonomic scope" value="Eukaryota"/>
</dbReference>
<feature type="non-terminal residue" evidence="1">
    <location>
        <position position="1"/>
    </location>
</feature>
<dbReference type="PANTHER" id="PTHR21780">
    <property type="entry name" value="TRANSMEMBRANE PROTEIN 209"/>
    <property type="match status" value="1"/>
</dbReference>
<dbReference type="EMBL" id="KQ245105">
    <property type="protein sequence ID" value="KNC73821.1"/>
    <property type="molecule type" value="Genomic_DNA"/>
</dbReference>
<gene>
    <name evidence="1" type="ORF">SARC_13622</name>
</gene>
<evidence type="ECO:0000313" key="2">
    <source>
        <dbReference type="Proteomes" id="UP000054560"/>
    </source>
</evidence>
<dbReference type="Pfam" id="PF09786">
    <property type="entry name" value="CytochromB561_N"/>
    <property type="match status" value="1"/>
</dbReference>
<dbReference type="GeneID" id="25914126"/>
<dbReference type="PANTHER" id="PTHR21780:SF0">
    <property type="entry name" value="TRANSMEMBRANE PROTEIN 209"/>
    <property type="match status" value="1"/>
</dbReference>
<dbReference type="RefSeq" id="XP_014147723.1">
    <property type="nucleotide sequence ID" value="XM_014292248.1"/>
</dbReference>
<dbReference type="Proteomes" id="UP000054560">
    <property type="component" value="Unassembled WGS sequence"/>
</dbReference>
<sequence length="170" mass="19270">HTELAEGDALASYRSEKGIEVREQRWITNELTDTAIVFHFFATFMDINMPCLYPHRDSRGQATECTHRPFSDDFVLTPETPRSGEGLANDVCLSKVRAGTDGRESFNVYVRRVESASKSKWRPYLPVQAGHNNVFHAIALFVHYIHREHGGVLRTTDLGGIIKLDQILKV</sequence>
<dbReference type="InterPro" id="IPR019176">
    <property type="entry name" value="Cytochrome_B561-rel"/>
</dbReference>